<reference evidence="1 2" key="1">
    <citation type="submission" date="2016-10" db="EMBL/GenBank/DDBJ databases">
        <authorList>
            <person name="de Groot N.N."/>
        </authorList>
    </citation>
    <scope>NUCLEOTIDE SEQUENCE [LARGE SCALE GENOMIC DNA]</scope>
    <source>
        <strain evidence="1 2">DSM 20117</strain>
    </source>
</reference>
<evidence type="ECO:0000313" key="2">
    <source>
        <dbReference type="Proteomes" id="UP000181917"/>
    </source>
</evidence>
<dbReference type="OrthoDB" id="4949794at2"/>
<dbReference type="RefSeq" id="WP_074700949.1">
    <property type="nucleotide sequence ID" value="NZ_CP018863.1"/>
</dbReference>
<protein>
    <submittedName>
        <fullName evidence="1">Uncharacterized protein</fullName>
    </submittedName>
</protein>
<name>A0A1H1E501_9MICC</name>
<gene>
    <name evidence="1" type="ORF">SAMN04489742_2766</name>
</gene>
<proteinExistence type="predicted"/>
<evidence type="ECO:0000313" key="1">
    <source>
        <dbReference type="EMBL" id="SDQ83825.1"/>
    </source>
</evidence>
<organism evidence="1 2">
    <name type="scientific">Crystallibacter crystallopoietes</name>
    <dbReference type="NCBI Taxonomy" id="37928"/>
    <lineage>
        <taxon>Bacteria</taxon>
        <taxon>Bacillati</taxon>
        <taxon>Actinomycetota</taxon>
        <taxon>Actinomycetes</taxon>
        <taxon>Micrococcales</taxon>
        <taxon>Micrococcaceae</taxon>
        <taxon>Crystallibacter</taxon>
    </lineage>
</organism>
<sequence length="97" mass="10361">MTSTNTVFGWAFGDGARADDKDYLARLRQDSLENARQEAARKGVDVVPDSADFTLVSDEDSLIDLGEAGQNRIVMRCTVDVTGPGAGQLRAEGPMNG</sequence>
<dbReference type="AlphaFoldDB" id="A0A1H1E501"/>
<keyword evidence="2" id="KW-1185">Reference proteome</keyword>
<dbReference type="STRING" id="37928.SAMN04489742_2766"/>
<dbReference type="Proteomes" id="UP000181917">
    <property type="component" value="Unassembled WGS sequence"/>
</dbReference>
<accession>A0A1H1E501</accession>
<dbReference type="KEGG" id="acry:AC20117_03625"/>
<dbReference type="EMBL" id="FNKH01000002">
    <property type="protein sequence ID" value="SDQ83825.1"/>
    <property type="molecule type" value="Genomic_DNA"/>
</dbReference>